<evidence type="ECO:0000256" key="2">
    <source>
        <dbReference type="ARBA" id="ARBA00022692"/>
    </source>
</evidence>
<dbReference type="eggNOG" id="COG0842">
    <property type="taxonomic scope" value="Bacteria"/>
</dbReference>
<evidence type="ECO:0000256" key="4">
    <source>
        <dbReference type="ARBA" id="ARBA00023136"/>
    </source>
</evidence>
<accession>F7NDT7</accession>
<dbReference type="PANTHER" id="PTHR43229:SF6">
    <property type="entry name" value="ABC-TYPE MULTIDRUG TRANSPORT SYSTEM, PERMEASE COMPONENT"/>
    <property type="match status" value="1"/>
</dbReference>
<dbReference type="PANTHER" id="PTHR43229">
    <property type="entry name" value="NODULATION PROTEIN J"/>
    <property type="match status" value="1"/>
</dbReference>
<evidence type="ECO:0000313" key="7">
    <source>
        <dbReference type="EMBL" id="EGO65808.1"/>
    </source>
</evidence>
<dbReference type="EMBL" id="AFGF01000012">
    <property type="protein sequence ID" value="EGO65808.1"/>
    <property type="molecule type" value="Genomic_DNA"/>
</dbReference>
<comment type="caution">
    <text evidence="7">The sequence shown here is derived from an EMBL/GenBank/DDBJ whole genome shotgun (WGS) entry which is preliminary data.</text>
</comment>
<gene>
    <name evidence="7" type="ORF">ALO_00970</name>
</gene>
<dbReference type="Proteomes" id="UP000003240">
    <property type="component" value="Unassembled WGS sequence"/>
</dbReference>
<evidence type="ECO:0000256" key="1">
    <source>
        <dbReference type="ARBA" id="ARBA00004141"/>
    </source>
</evidence>
<feature type="transmembrane region" description="Helical" evidence="5">
    <location>
        <begin position="221"/>
        <end position="243"/>
    </location>
</feature>
<reference evidence="7 8" key="1">
    <citation type="journal article" date="2011" name="EMBO J.">
        <title>Structural diversity of bacterial flagellar motors.</title>
        <authorList>
            <person name="Chen S."/>
            <person name="Beeby M."/>
            <person name="Murphy G.E."/>
            <person name="Leadbetter J.R."/>
            <person name="Hendrixson D.R."/>
            <person name="Briegel A."/>
            <person name="Li Z."/>
            <person name="Shi J."/>
            <person name="Tocheva E.I."/>
            <person name="Muller A."/>
            <person name="Dobro M.J."/>
            <person name="Jensen G.J."/>
        </authorList>
    </citation>
    <scope>NUCLEOTIDE SEQUENCE [LARGE SCALE GENOMIC DNA]</scope>
    <source>
        <strain evidence="7 8">DSM 6540</strain>
    </source>
</reference>
<dbReference type="AlphaFoldDB" id="F7NDT7"/>
<evidence type="ECO:0000256" key="5">
    <source>
        <dbReference type="SAM" id="Phobius"/>
    </source>
</evidence>
<keyword evidence="3 5" id="KW-1133">Transmembrane helix</keyword>
<dbReference type="GO" id="GO:0016020">
    <property type="term" value="C:membrane"/>
    <property type="evidence" value="ECO:0007669"/>
    <property type="project" value="UniProtKB-SubCell"/>
</dbReference>
<feature type="transmembrane region" description="Helical" evidence="5">
    <location>
        <begin position="92"/>
        <end position="119"/>
    </location>
</feature>
<keyword evidence="2 5" id="KW-0812">Transmembrane</keyword>
<evidence type="ECO:0000259" key="6">
    <source>
        <dbReference type="Pfam" id="PF01061"/>
    </source>
</evidence>
<proteinExistence type="predicted"/>
<keyword evidence="4 5" id="KW-0472">Membrane</keyword>
<comment type="subcellular location">
    <subcellularLocation>
        <location evidence="1">Membrane</location>
        <topology evidence="1">Multi-pass membrane protein</topology>
    </subcellularLocation>
</comment>
<dbReference type="InterPro" id="IPR013525">
    <property type="entry name" value="ABC2_TM"/>
</dbReference>
<dbReference type="STRING" id="1009370.ALO_00970"/>
<name>F7NDT7_9FIRM</name>
<dbReference type="InterPro" id="IPR051784">
    <property type="entry name" value="Nod_factor_ABC_transporter"/>
</dbReference>
<evidence type="ECO:0000256" key="3">
    <source>
        <dbReference type="ARBA" id="ARBA00022989"/>
    </source>
</evidence>
<evidence type="ECO:0000313" key="8">
    <source>
        <dbReference type="Proteomes" id="UP000003240"/>
    </source>
</evidence>
<dbReference type="GO" id="GO:0140359">
    <property type="term" value="F:ABC-type transporter activity"/>
    <property type="evidence" value="ECO:0007669"/>
    <property type="project" value="InterPro"/>
</dbReference>
<dbReference type="Pfam" id="PF01061">
    <property type="entry name" value="ABC2_membrane"/>
    <property type="match status" value="1"/>
</dbReference>
<feature type="transmembrane region" description="Helical" evidence="5">
    <location>
        <begin position="47"/>
        <end position="72"/>
    </location>
</feature>
<feature type="transmembrane region" description="Helical" evidence="5">
    <location>
        <begin position="20"/>
        <end position="40"/>
    </location>
</feature>
<keyword evidence="8" id="KW-1185">Reference proteome</keyword>
<sequence>MLNETYKGLLISWNYKFETFLQLLVMGMVFLGIGFIMGGGQVTPDRLAFILVGYLMWLYSTIVISNMCYDLLGEAQAGTLEQVFMSPVPVPLILMGRSFSTLITATIHILLLTLVMLWGFGVSIPLRWSGLPVFIVTIAGLFGFGFMIAGATLLFKRIGQLASLTANALLFLNGSMVPVEQFPQWLAIFAKTLPTTQGVILLRQTLLETYSLHDLWRDGSLLLLLSQSAVYFGGGLLFLIWCVKKAKRAGTLGSY</sequence>
<feature type="domain" description="ABC-2 type transporter transmembrane" evidence="6">
    <location>
        <begin position="17"/>
        <end position="206"/>
    </location>
</feature>
<feature type="transmembrane region" description="Helical" evidence="5">
    <location>
        <begin position="131"/>
        <end position="155"/>
    </location>
</feature>
<protein>
    <submittedName>
        <fullName evidence="7">ABC-2 type transporter</fullName>
    </submittedName>
</protein>
<organism evidence="7 8">
    <name type="scientific">Acetonema longum DSM 6540</name>
    <dbReference type="NCBI Taxonomy" id="1009370"/>
    <lineage>
        <taxon>Bacteria</taxon>
        <taxon>Bacillati</taxon>
        <taxon>Bacillota</taxon>
        <taxon>Negativicutes</taxon>
        <taxon>Acetonemataceae</taxon>
        <taxon>Acetonema</taxon>
    </lineage>
</organism>